<feature type="domain" description="N-acetyltransferase ESCO zinc-finger" evidence="11">
    <location>
        <begin position="123"/>
        <end position="162"/>
    </location>
</feature>
<accession>A0A9N8D9R3</accession>
<dbReference type="Pfam" id="PF13880">
    <property type="entry name" value="Acetyltransf_13"/>
    <property type="match status" value="1"/>
</dbReference>
<evidence type="ECO:0000256" key="5">
    <source>
        <dbReference type="ARBA" id="ARBA00022771"/>
    </source>
</evidence>
<keyword evidence="7" id="KW-0539">Nucleus</keyword>
<feature type="domain" description="N-acetyltransferase ESCO acetyl-transferase" evidence="12">
    <location>
        <begin position="288"/>
        <end position="351"/>
    </location>
</feature>
<keyword evidence="14" id="KW-1185">Reference proteome</keyword>
<evidence type="ECO:0000259" key="11">
    <source>
        <dbReference type="Pfam" id="PF13878"/>
    </source>
</evidence>
<evidence type="ECO:0000256" key="3">
    <source>
        <dbReference type="ARBA" id="ARBA00022679"/>
    </source>
</evidence>
<dbReference type="Proteomes" id="UP001153069">
    <property type="component" value="Unassembled WGS sequence"/>
</dbReference>
<evidence type="ECO:0000256" key="1">
    <source>
        <dbReference type="ARBA" id="ARBA00004123"/>
    </source>
</evidence>
<feature type="region of interest" description="Disordered" evidence="10">
    <location>
        <begin position="1"/>
        <end position="121"/>
    </location>
</feature>
<keyword evidence="5" id="KW-0863">Zinc-finger</keyword>
<evidence type="ECO:0000256" key="8">
    <source>
        <dbReference type="ARBA" id="ARBA00023306"/>
    </source>
</evidence>
<dbReference type="Pfam" id="PF13878">
    <property type="entry name" value="zf-C2H2_3"/>
    <property type="match status" value="1"/>
</dbReference>
<dbReference type="PANTHER" id="PTHR45884:SF2">
    <property type="entry name" value="N-ACETYLTRANSFERASE ECO"/>
    <property type="match status" value="1"/>
</dbReference>
<comment type="subcellular location">
    <subcellularLocation>
        <location evidence="1">Nucleus</location>
    </subcellularLocation>
</comment>
<dbReference type="GO" id="GO:0005634">
    <property type="term" value="C:nucleus"/>
    <property type="evidence" value="ECO:0007669"/>
    <property type="project" value="UniProtKB-SubCell"/>
</dbReference>
<evidence type="ECO:0000256" key="6">
    <source>
        <dbReference type="ARBA" id="ARBA00022833"/>
    </source>
</evidence>
<keyword evidence="9" id="KW-0012">Acyltransferase</keyword>
<dbReference type="InterPro" id="IPR028009">
    <property type="entry name" value="ESCO_Acetyltransf_dom"/>
</dbReference>
<comment type="similarity">
    <text evidence="2">Belongs to the acetyltransferase family. ECO subfamily.</text>
</comment>
<evidence type="ECO:0000313" key="13">
    <source>
        <dbReference type="EMBL" id="CAB9498993.1"/>
    </source>
</evidence>
<reference evidence="13" key="1">
    <citation type="submission" date="2020-06" db="EMBL/GenBank/DDBJ databases">
        <authorList>
            <consortium name="Plant Systems Biology data submission"/>
        </authorList>
    </citation>
    <scope>NUCLEOTIDE SEQUENCE</scope>
    <source>
        <strain evidence="13">D6</strain>
    </source>
</reference>
<feature type="compositionally biased region" description="Polar residues" evidence="10">
    <location>
        <begin position="94"/>
        <end position="108"/>
    </location>
</feature>
<keyword evidence="4" id="KW-0479">Metal-binding</keyword>
<evidence type="ECO:0000256" key="9">
    <source>
        <dbReference type="ARBA" id="ARBA00023315"/>
    </source>
</evidence>
<evidence type="ECO:0000259" key="12">
    <source>
        <dbReference type="Pfam" id="PF13880"/>
    </source>
</evidence>
<dbReference type="PANTHER" id="PTHR45884">
    <property type="entry name" value="N-ACETYLTRANSFERASE ECO"/>
    <property type="match status" value="1"/>
</dbReference>
<dbReference type="GO" id="GO:0000785">
    <property type="term" value="C:chromatin"/>
    <property type="evidence" value="ECO:0007669"/>
    <property type="project" value="TreeGrafter"/>
</dbReference>
<evidence type="ECO:0000256" key="10">
    <source>
        <dbReference type="SAM" id="MobiDB-lite"/>
    </source>
</evidence>
<dbReference type="AlphaFoldDB" id="A0A9N8D9R3"/>
<keyword evidence="8" id="KW-0131">Cell cycle</keyword>
<evidence type="ECO:0000256" key="7">
    <source>
        <dbReference type="ARBA" id="ARBA00023242"/>
    </source>
</evidence>
<evidence type="ECO:0000313" key="14">
    <source>
        <dbReference type="Proteomes" id="UP001153069"/>
    </source>
</evidence>
<keyword evidence="6" id="KW-0862">Zinc</keyword>
<dbReference type="GO" id="GO:0008270">
    <property type="term" value="F:zinc ion binding"/>
    <property type="evidence" value="ECO:0007669"/>
    <property type="project" value="UniProtKB-KW"/>
</dbReference>
<protein>
    <submittedName>
        <fullName evidence="13">N-acetyltransferase ESCO2</fullName>
    </submittedName>
</protein>
<comment type="caution">
    <text evidence="13">The sequence shown here is derived from an EMBL/GenBank/DDBJ whole genome shotgun (WGS) entry which is preliminary data.</text>
</comment>
<keyword evidence="3" id="KW-0808">Transferase</keyword>
<dbReference type="Gene3D" id="3.40.630.30">
    <property type="match status" value="1"/>
</dbReference>
<dbReference type="GO" id="GO:0007064">
    <property type="term" value="P:mitotic sister chromatid cohesion"/>
    <property type="evidence" value="ECO:0007669"/>
    <property type="project" value="TreeGrafter"/>
</dbReference>
<organism evidence="13 14">
    <name type="scientific">Seminavis robusta</name>
    <dbReference type="NCBI Taxonomy" id="568900"/>
    <lineage>
        <taxon>Eukaryota</taxon>
        <taxon>Sar</taxon>
        <taxon>Stramenopiles</taxon>
        <taxon>Ochrophyta</taxon>
        <taxon>Bacillariophyta</taxon>
        <taxon>Bacillariophyceae</taxon>
        <taxon>Bacillariophycidae</taxon>
        <taxon>Naviculales</taxon>
        <taxon>Naviculaceae</taxon>
        <taxon>Seminavis</taxon>
    </lineage>
</organism>
<sequence length="371" mass="41417">MDLELSIPASKRRRDWGEDENPSSAQQSSILSFFGRSTQKNRVVPPPRRKSNKRSNDVVATVPSSFDKCQMDGGKVDPVTPETDQPDATRIKMAQQNGAASIAPQNSITTTKPNNKKQRKQQQLYLDFGQRDFGKQIVCQTCGMLYVHGVEEDVKGHERICKDYHEGVPFHLQSCRIVDKATTKKESSFIVEVRPSDSYAQRQKVKQAMVIVDKELGFAPQSTSDAVSLDGEKSKTVFLFIRQKRIVGVLSVEMIKQAFPLVPATEDDSTYDNPQPLQQLARSRTPTRAILGIHKIWVHSMVRKQMVASRLMDAARARMVYGTVVSPHMVAFSSPTEAGARFAGQYLQRKTAKGPNKVSSPPVVLVYDLPL</sequence>
<proteinExistence type="inferred from homology"/>
<dbReference type="OrthoDB" id="428854at2759"/>
<name>A0A9N8D9R3_9STRA</name>
<gene>
    <name evidence="13" type="ORF">SEMRO_50_G029110.1</name>
</gene>
<evidence type="ECO:0000256" key="4">
    <source>
        <dbReference type="ARBA" id="ARBA00022723"/>
    </source>
</evidence>
<dbReference type="GO" id="GO:0061733">
    <property type="term" value="F:protein-lysine-acetyltransferase activity"/>
    <property type="evidence" value="ECO:0007669"/>
    <property type="project" value="TreeGrafter"/>
</dbReference>
<evidence type="ECO:0000256" key="2">
    <source>
        <dbReference type="ARBA" id="ARBA00005816"/>
    </source>
</evidence>
<feature type="compositionally biased region" description="Polar residues" evidence="10">
    <location>
        <begin position="22"/>
        <end position="41"/>
    </location>
</feature>
<dbReference type="EMBL" id="CAICTM010000050">
    <property type="protein sequence ID" value="CAB9498993.1"/>
    <property type="molecule type" value="Genomic_DNA"/>
</dbReference>
<dbReference type="InterPro" id="IPR028005">
    <property type="entry name" value="AcTrfase_ESCO_Znf_dom"/>
</dbReference>